<evidence type="ECO:0000256" key="7">
    <source>
        <dbReference type="ARBA" id="ARBA00022475"/>
    </source>
</evidence>
<comment type="function">
    <text evidence="1 15">Binds the cellulose synthase activator, bis-(3'-5') cyclic diguanylic acid (c-di-GMP).</text>
</comment>
<dbReference type="eggNOG" id="COG1215">
    <property type="taxonomic scope" value="Bacteria"/>
</dbReference>
<dbReference type="AlphaFoldDB" id="A0A061JWP3"/>
<dbReference type="HOGENOM" id="CLU_003556_1_1_6"/>
<keyword evidence="8 15" id="KW-0997">Cell inner membrane</keyword>
<dbReference type="PANTHER" id="PTHR39083">
    <property type="entry name" value="CYCLIC DI-GMP-BINDING PROTEIN"/>
    <property type="match status" value="1"/>
</dbReference>
<dbReference type="Proteomes" id="UP000026923">
    <property type="component" value="Unassembled WGS sequence"/>
</dbReference>
<accession>A0A061JWP3</accession>
<comment type="pathway">
    <text evidence="3 15">Glycan metabolism; bacterial cellulose biosynthesis.</text>
</comment>
<comment type="subcellular location">
    <subcellularLocation>
        <location evidence="2">Cell inner membrane</location>
        <topology evidence="2">Single-pass membrane protein</topology>
    </subcellularLocation>
</comment>
<organism evidence="16 17">
    <name type="scientific">Stutzerimonas stutzeri KOS6</name>
    <dbReference type="NCBI Taxonomy" id="1218352"/>
    <lineage>
        <taxon>Bacteria</taxon>
        <taxon>Pseudomonadati</taxon>
        <taxon>Pseudomonadota</taxon>
        <taxon>Gammaproteobacteria</taxon>
        <taxon>Pseudomonadales</taxon>
        <taxon>Pseudomonadaceae</taxon>
        <taxon>Stutzerimonas</taxon>
    </lineage>
</organism>
<dbReference type="EMBL" id="AMCZ02000001">
    <property type="protein sequence ID" value="EWC43340.1"/>
    <property type="molecule type" value="Genomic_DNA"/>
</dbReference>
<dbReference type="NCBIfam" id="NF008323">
    <property type="entry name" value="PRK11114.1-1"/>
    <property type="match status" value="1"/>
</dbReference>
<dbReference type="PRINTS" id="PR01440">
    <property type="entry name" value="CELLSNTHASEB"/>
</dbReference>
<evidence type="ECO:0000256" key="11">
    <source>
        <dbReference type="ARBA" id="ARBA00022916"/>
    </source>
</evidence>
<dbReference type="UniPathway" id="UPA00694"/>
<evidence type="ECO:0000256" key="15">
    <source>
        <dbReference type="RuleBase" id="RU365021"/>
    </source>
</evidence>
<dbReference type="GO" id="GO:0030244">
    <property type="term" value="P:cellulose biosynthetic process"/>
    <property type="evidence" value="ECO:0007669"/>
    <property type="project" value="UniProtKB-KW"/>
</dbReference>
<comment type="subunit">
    <text evidence="5 15">Tightly associated with the cellulose synthase catalytic subunit.</text>
</comment>
<name>A0A061JWP3_STUST</name>
<keyword evidence="12 15" id="KW-1133">Transmembrane helix</keyword>
<dbReference type="Pfam" id="PF03170">
    <property type="entry name" value="BcsB"/>
    <property type="match status" value="1"/>
</dbReference>
<proteinExistence type="inferred from homology"/>
<dbReference type="NCBIfam" id="NF008325">
    <property type="entry name" value="PRK11114.1-3"/>
    <property type="match status" value="1"/>
</dbReference>
<evidence type="ECO:0000256" key="9">
    <source>
        <dbReference type="ARBA" id="ARBA00022636"/>
    </source>
</evidence>
<dbReference type="RefSeq" id="WP_024161995.1">
    <property type="nucleotide sequence ID" value="NZ_KK020676.1"/>
</dbReference>
<evidence type="ECO:0000313" key="16">
    <source>
        <dbReference type="EMBL" id="EWC43340.1"/>
    </source>
</evidence>
<comment type="similarity">
    <text evidence="4 15">Belongs to the AcsB/BcsB family.</text>
</comment>
<evidence type="ECO:0000256" key="12">
    <source>
        <dbReference type="ARBA" id="ARBA00022989"/>
    </source>
</evidence>
<reference evidence="16 17" key="1">
    <citation type="journal article" date="2013" name="Genome Announc.">
        <title>Draft Genome of the Nitrogen-Fixing Bacterium Pseudomonas stutzeri Strain KOS6 Isolated from Industrial Hydrocarbon Sludge.</title>
        <authorList>
            <person name="Grigoryeva T.V."/>
            <person name="Laikov A.V."/>
            <person name="Naumova R.P."/>
            <person name="Manolov A.I."/>
            <person name="Larin A.K."/>
            <person name="Karpova I.Y."/>
            <person name="Semashko T.A."/>
            <person name="Alexeev D.G."/>
            <person name="Kostryukova E.S."/>
            <person name="Muller R."/>
            <person name="Govorun V.M."/>
        </authorList>
    </citation>
    <scope>NUCLEOTIDE SEQUENCE [LARGE SCALE GENOMIC DNA]</scope>
    <source>
        <strain evidence="16 17">KOS6</strain>
    </source>
</reference>
<evidence type="ECO:0000256" key="10">
    <source>
        <dbReference type="ARBA" id="ARBA00022692"/>
    </source>
</evidence>
<evidence type="ECO:0000256" key="4">
    <source>
        <dbReference type="ARBA" id="ARBA00010714"/>
    </source>
</evidence>
<feature type="chain" id="PRO_5015217592" description="Cyclic di-GMP-binding protein" evidence="15">
    <location>
        <begin position="23"/>
        <end position="744"/>
    </location>
</feature>
<dbReference type="GO" id="GO:0005886">
    <property type="term" value="C:plasma membrane"/>
    <property type="evidence" value="ECO:0007669"/>
    <property type="project" value="UniProtKB-SubCell"/>
</dbReference>
<keyword evidence="11 15" id="KW-0135">Cellulose biosynthesis</keyword>
<evidence type="ECO:0000256" key="8">
    <source>
        <dbReference type="ARBA" id="ARBA00022519"/>
    </source>
</evidence>
<evidence type="ECO:0000256" key="1">
    <source>
        <dbReference type="ARBA" id="ARBA00002057"/>
    </source>
</evidence>
<evidence type="ECO:0000313" key="17">
    <source>
        <dbReference type="Proteomes" id="UP000026923"/>
    </source>
</evidence>
<evidence type="ECO:0000256" key="3">
    <source>
        <dbReference type="ARBA" id="ARBA00005186"/>
    </source>
</evidence>
<dbReference type="GO" id="GO:0006011">
    <property type="term" value="P:UDP-alpha-D-glucose metabolic process"/>
    <property type="evidence" value="ECO:0007669"/>
    <property type="project" value="InterPro"/>
</dbReference>
<comment type="caution">
    <text evidence="16">The sequence shown here is derived from an EMBL/GenBank/DDBJ whole genome shotgun (WGS) entry which is preliminary data.</text>
</comment>
<evidence type="ECO:0000256" key="13">
    <source>
        <dbReference type="ARBA" id="ARBA00023136"/>
    </source>
</evidence>
<evidence type="ECO:0000256" key="6">
    <source>
        <dbReference type="ARBA" id="ARBA00021844"/>
    </source>
</evidence>
<dbReference type="Gene3D" id="2.60.120.260">
    <property type="entry name" value="Galactose-binding domain-like"/>
    <property type="match status" value="2"/>
</dbReference>
<feature type="signal peptide" evidence="15">
    <location>
        <begin position="1"/>
        <end position="22"/>
    </location>
</feature>
<evidence type="ECO:0000256" key="14">
    <source>
        <dbReference type="ARBA" id="ARBA00033444"/>
    </source>
</evidence>
<evidence type="ECO:0000256" key="2">
    <source>
        <dbReference type="ARBA" id="ARBA00004377"/>
    </source>
</evidence>
<sequence>MKRRLSLLVLCFMILATCQALSAPEEAGAELPEADLPPSWQTSRSFTELGRPQDQLLLGIRNAEQVEFQLRRDRIATDARLMLDYTPSPALLPVLSHLRIYLNDELMRTLPITQDQLGQRVRQDIVLDPYLLGDFNRIRVEFVGHYTDICEDPAHSGLWLNLGRQSRVVLHEQALDIASDLAWFPLPFFDQRDSTPLRLPILFADAPAPQMLRAAGILASYFGTRAAWRGASFPVHYGELPQMPWYPQPAVVFATNDHRPPLLRDHPPVEGPVVELIDHPADRYSKLLLVLGRNEADLVQAATALALDQGQLRGSRVAIEQVEAAPRQPYDAPNWIRTDRPVTFSELIAYPQQLQVSGLQPYPISLDINLPPDLFVWRNQGIPLTTRYRYTPPATLDESRLNVTVNDQYISSIALKPNDSRSSVENLRLSVLAPDASAESEDLLVPALKMGMRNKVRFEFNFASKLGNAQRDHCQTYLPTNIQAAIDESSTIDLSGYHHYMAMPDLKAFVRSGFPFSRMADLSETLVVVPEKPTASEAGTLLDTLSLIGSHVGYPALGVRLSDDWNEARTADADLLLIGKLPDALRTAKQLPAMLEAQRSWLMQKAARPGDSSGGTTTLAMQASAPLAAVLGLQSPFHEQRSVVALLATSDDDYHLLREALGDVGKQQAFAGSVALIRDSGVSSHSVGEPYYVGELPWWLLLWFHLSEHPVLLAFMATLSIVLLAIVLWRALRWAAARRLADDQ</sequence>
<keyword evidence="10 15" id="KW-0812">Transmembrane</keyword>
<keyword evidence="15" id="KW-0732">Signal</keyword>
<keyword evidence="13 15" id="KW-0472">Membrane</keyword>
<feature type="transmembrane region" description="Helical" evidence="15">
    <location>
        <begin position="711"/>
        <end position="732"/>
    </location>
</feature>
<dbReference type="InterPro" id="IPR003920">
    <property type="entry name" value="Cell_synth_B"/>
</dbReference>
<dbReference type="PANTHER" id="PTHR39083:SF1">
    <property type="entry name" value="CYCLIC DI-GMP-BINDING PROTEIN"/>
    <property type="match status" value="1"/>
</dbReference>
<protein>
    <recommendedName>
        <fullName evidence="6 15">Cyclic di-GMP-binding protein</fullName>
    </recommendedName>
    <alternativeName>
        <fullName evidence="14 15">Cellulose synthase regulatory subunit</fullName>
    </alternativeName>
</protein>
<keyword evidence="9 15" id="KW-0973">c-di-GMP</keyword>
<gene>
    <name evidence="16" type="ORF">B597_001700</name>
</gene>
<evidence type="ECO:0000256" key="5">
    <source>
        <dbReference type="ARBA" id="ARBA00011437"/>
    </source>
</evidence>
<keyword evidence="7 15" id="KW-1003">Cell membrane</keyword>
<dbReference type="InterPro" id="IPR018513">
    <property type="entry name" value="Cell_synthase_bac"/>
</dbReference>